<dbReference type="InterPro" id="IPR027370">
    <property type="entry name" value="Znf-RING_euk"/>
</dbReference>
<dbReference type="Pfam" id="PF13445">
    <property type="entry name" value="zf-RING_UBOX"/>
    <property type="match status" value="1"/>
</dbReference>
<dbReference type="InterPro" id="IPR017907">
    <property type="entry name" value="Znf_RING_CS"/>
</dbReference>
<dbReference type="InterPro" id="IPR011042">
    <property type="entry name" value="6-blade_b-propeller_TolB-like"/>
</dbReference>
<proteinExistence type="predicted"/>
<gene>
    <name evidence="8" type="ORF">MGAL_10B012170</name>
</gene>
<dbReference type="PROSITE" id="PS50119">
    <property type="entry name" value="ZF_BBOX"/>
    <property type="match status" value="1"/>
</dbReference>
<dbReference type="Proteomes" id="UP000596742">
    <property type="component" value="Unassembled WGS sequence"/>
</dbReference>
<dbReference type="PROSITE" id="PS00518">
    <property type="entry name" value="ZF_RING_1"/>
    <property type="match status" value="1"/>
</dbReference>
<keyword evidence="9" id="KW-1185">Reference proteome</keyword>
<dbReference type="PANTHER" id="PTHR25462:SF296">
    <property type="entry name" value="MEIOTIC P26, ISOFORM F"/>
    <property type="match status" value="1"/>
</dbReference>
<name>A0A8B6GGZ0_MYTGA</name>
<reference evidence="8" key="1">
    <citation type="submission" date="2018-11" db="EMBL/GenBank/DDBJ databases">
        <authorList>
            <person name="Alioto T."/>
            <person name="Alioto T."/>
        </authorList>
    </citation>
    <scope>NUCLEOTIDE SEQUENCE</scope>
</reference>
<dbReference type="Gene3D" id="2.120.10.30">
    <property type="entry name" value="TolB, C-terminal domain"/>
    <property type="match status" value="1"/>
</dbReference>
<feature type="domain" description="RING-type" evidence="6">
    <location>
        <begin position="14"/>
        <end position="61"/>
    </location>
</feature>
<protein>
    <submittedName>
        <fullName evidence="8">Tripartite motif-containing protein 2/3</fullName>
    </submittedName>
</protein>
<keyword evidence="3 5" id="KW-0863">Zinc-finger</keyword>
<dbReference type="OrthoDB" id="6103437at2759"/>
<dbReference type="SUPFAM" id="SSF57845">
    <property type="entry name" value="B-box zinc-binding domain"/>
    <property type="match status" value="1"/>
</dbReference>
<dbReference type="SMART" id="SM00184">
    <property type="entry name" value="RING"/>
    <property type="match status" value="1"/>
</dbReference>
<evidence type="ECO:0000256" key="5">
    <source>
        <dbReference type="PROSITE-ProRule" id="PRU00024"/>
    </source>
</evidence>
<organism evidence="8 9">
    <name type="scientific">Mytilus galloprovincialis</name>
    <name type="common">Mediterranean mussel</name>
    <dbReference type="NCBI Taxonomy" id="29158"/>
    <lineage>
        <taxon>Eukaryota</taxon>
        <taxon>Metazoa</taxon>
        <taxon>Spiralia</taxon>
        <taxon>Lophotrochozoa</taxon>
        <taxon>Mollusca</taxon>
        <taxon>Bivalvia</taxon>
        <taxon>Autobranchia</taxon>
        <taxon>Pteriomorphia</taxon>
        <taxon>Mytilida</taxon>
        <taxon>Mytiloidea</taxon>
        <taxon>Mytilidae</taxon>
        <taxon>Mytilinae</taxon>
        <taxon>Mytilus</taxon>
    </lineage>
</organism>
<accession>A0A8B6GGZ0</accession>
<dbReference type="Gene3D" id="3.30.40.10">
    <property type="entry name" value="Zinc/RING finger domain, C3HC4 (zinc finger)"/>
    <property type="match status" value="1"/>
</dbReference>
<evidence type="ECO:0000256" key="1">
    <source>
        <dbReference type="ARBA" id="ARBA00022553"/>
    </source>
</evidence>
<evidence type="ECO:0000313" key="8">
    <source>
        <dbReference type="EMBL" id="VDI63795.1"/>
    </source>
</evidence>
<dbReference type="PANTHER" id="PTHR25462">
    <property type="entry name" value="BONUS, ISOFORM C-RELATED"/>
    <property type="match status" value="1"/>
</dbReference>
<keyword evidence="1" id="KW-0597">Phosphoprotein</keyword>
<evidence type="ECO:0000259" key="6">
    <source>
        <dbReference type="PROSITE" id="PS50089"/>
    </source>
</evidence>
<dbReference type="PROSITE" id="PS50089">
    <property type="entry name" value="ZF_RING_2"/>
    <property type="match status" value="1"/>
</dbReference>
<keyword evidence="2" id="KW-0479">Metal-binding</keyword>
<evidence type="ECO:0000259" key="7">
    <source>
        <dbReference type="PROSITE" id="PS50119"/>
    </source>
</evidence>
<feature type="domain" description="B box-type" evidence="7">
    <location>
        <begin position="100"/>
        <end position="142"/>
    </location>
</feature>
<dbReference type="AlphaFoldDB" id="A0A8B6GGZ0"/>
<dbReference type="Gene3D" id="3.30.160.60">
    <property type="entry name" value="Classic Zinc Finger"/>
    <property type="match status" value="1"/>
</dbReference>
<dbReference type="EMBL" id="UYJE01008419">
    <property type="protein sequence ID" value="VDI63795.1"/>
    <property type="molecule type" value="Genomic_DNA"/>
</dbReference>
<evidence type="ECO:0000313" key="9">
    <source>
        <dbReference type="Proteomes" id="UP000596742"/>
    </source>
</evidence>
<dbReference type="InterPro" id="IPR047153">
    <property type="entry name" value="TRIM45/56/19-like"/>
</dbReference>
<dbReference type="GO" id="GO:0008270">
    <property type="term" value="F:zinc ion binding"/>
    <property type="evidence" value="ECO:0007669"/>
    <property type="project" value="UniProtKB-KW"/>
</dbReference>
<keyword evidence="4" id="KW-0862">Zinc</keyword>
<sequence length="705" mass="80041">MASAIKAAKEELICHICKNNLNDPKTLLCLHSFCKNCIQGFIVENVKNAKKPKGFECPTCRRETSVAKFIGKAPVQWADELHTNESLVNILKLLTLSDDQTSRQCPFHMSKEVEFFCEQHLTLACSLCANITHKSCESVLPLSEAISKRRTSSSKIISGLSEQITMTEKVMNNRHVQLETIEKTEMDIKNQLGDMRQRFLDFFSQMEGRILDKIAQARMKEGGVLQTEIDICHGLLNEIEDSIKTVQEALEYADEIKFLTKYNDHLKRYNERQQRIKSMTESLRDIRISFQANREIEHHLFQIKSVGTLSIDRTRSKIAGLGQNHHEFLGTSNQDFMYDFINVPKTARSTVDIAFVRPNTHRPTTYNPSSTSLPSIRSISEKGDMTSRTSRMSYIEIQSQRDPPQVDYETEQPGVSIAYKSSKTIKATLKTELDVAVAFQKECSIEGAAFLKSGYIVLSDSANSSLKLLNSKYQFLTMTKFSSNPGDITTVGEFDVVVCLPDTMRLKHQKIENERIYSGEVLSVSDKCYSVSFNKGTLATCSSKSIYVFQRDHNAWLKTTTIPVRSESLMYIAVDPSGEKLVVTRNGHPNTSIICMTIRGTKIWNFSHESVKLPRGVVFYGNKILVAAWDQHKILQISSDGRLEGVVVNQGIQWPWKISLNHRGDKMIVSQCYYRLATKEKNCLKIFKLSKPEPKEIVTDRTIEE</sequence>
<evidence type="ECO:0000256" key="2">
    <source>
        <dbReference type="ARBA" id="ARBA00022723"/>
    </source>
</evidence>
<comment type="caution">
    <text evidence="8">The sequence shown here is derived from an EMBL/GenBank/DDBJ whole genome shotgun (WGS) entry which is preliminary data.</text>
</comment>
<dbReference type="CDD" id="cd19776">
    <property type="entry name" value="Bbox2_TRIM25_C-IV"/>
    <property type="match status" value="1"/>
</dbReference>
<dbReference type="InterPro" id="IPR001841">
    <property type="entry name" value="Znf_RING"/>
</dbReference>
<dbReference type="SUPFAM" id="SSF57850">
    <property type="entry name" value="RING/U-box"/>
    <property type="match status" value="1"/>
</dbReference>
<evidence type="ECO:0000256" key="3">
    <source>
        <dbReference type="ARBA" id="ARBA00022771"/>
    </source>
</evidence>
<evidence type="ECO:0000256" key="4">
    <source>
        <dbReference type="ARBA" id="ARBA00022833"/>
    </source>
</evidence>
<dbReference type="SUPFAM" id="SSF101898">
    <property type="entry name" value="NHL repeat"/>
    <property type="match status" value="1"/>
</dbReference>
<dbReference type="InterPro" id="IPR013083">
    <property type="entry name" value="Znf_RING/FYVE/PHD"/>
</dbReference>
<dbReference type="InterPro" id="IPR000315">
    <property type="entry name" value="Znf_B-box"/>
</dbReference>